<sequence length="341" mass="36672">MTDQHRVTREAGPDVIDVHAHAVLPMSLGAAGAAGPELGTSPDGRPFYRVGDYVLHGVRYEGSPFMDVGVRIEAMDAAGIHRQLLSPNPLTYFHDLDARTAAGYCRAHNDAMAELVRTHPDRLLGAAQLPMQDIGAAVAELERSVRELGLSAAYIGTDPGRRLDDPAMDALYEAAVGLDVPVFVHPTPIGAGGPPDDPRMRRFDLDLLFGFAADETLAVAALVFGGVLHRHPRLDVCVSHGGGTMAYVAGRFARAAQVPRAWVPDFLRENGVEPYLRRLWLDTHVHSERSLDLLVEVAGTDRLVFGTNFAGWDAGGARAVEEVGGLMPKLSTNAARLLRLG</sequence>
<evidence type="ECO:0000313" key="3">
    <source>
        <dbReference type="EMBL" id="MFC7605633.1"/>
    </source>
</evidence>
<feature type="domain" description="Amidohydrolase-related" evidence="2">
    <location>
        <begin position="16"/>
        <end position="316"/>
    </location>
</feature>
<organism evidence="3 4">
    <name type="scientific">Streptosporangium amethystogenes subsp. fukuiense</name>
    <dbReference type="NCBI Taxonomy" id="698418"/>
    <lineage>
        <taxon>Bacteria</taxon>
        <taxon>Bacillati</taxon>
        <taxon>Actinomycetota</taxon>
        <taxon>Actinomycetes</taxon>
        <taxon>Streptosporangiales</taxon>
        <taxon>Streptosporangiaceae</taxon>
        <taxon>Streptosporangium</taxon>
    </lineage>
</organism>
<name>A0ABW2TAA1_9ACTN</name>
<evidence type="ECO:0000256" key="1">
    <source>
        <dbReference type="ARBA" id="ARBA00023239"/>
    </source>
</evidence>
<protein>
    <submittedName>
        <fullName evidence="3">Amidohydrolase family protein</fullName>
    </submittedName>
</protein>
<dbReference type="PANTHER" id="PTHR21240:SF28">
    <property type="entry name" value="ISO-OROTATE DECARBOXYLASE (EUROFUNG)"/>
    <property type="match status" value="1"/>
</dbReference>
<accession>A0ABW2TAA1</accession>
<dbReference type="InterPro" id="IPR032465">
    <property type="entry name" value="ACMSD"/>
</dbReference>
<keyword evidence="4" id="KW-1185">Reference proteome</keyword>
<dbReference type="PANTHER" id="PTHR21240">
    <property type="entry name" value="2-AMINO-3-CARBOXYLMUCONATE-6-SEMIALDEHYDE DECARBOXYLASE"/>
    <property type="match status" value="1"/>
</dbReference>
<reference evidence="4" key="1">
    <citation type="journal article" date="2019" name="Int. J. Syst. Evol. Microbiol.">
        <title>The Global Catalogue of Microorganisms (GCM) 10K type strain sequencing project: providing services to taxonomists for standard genome sequencing and annotation.</title>
        <authorList>
            <consortium name="The Broad Institute Genomics Platform"/>
            <consortium name="The Broad Institute Genome Sequencing Center for Infectious Disease"/>
            <person name="Wu L."/>
            <person name="Ma J."/>
        </authorList>
    </citation>
    <scope>NUCLEOTIDE SEQUENCE [LARGE SCALE GENOMIC DNA]</scope>
    <source>
        <strain evidence="4">JCM 10083</strain>
    </source>
</reference>
<comment type="caution">
    <text evidence="3">The sequence shown here is derived from an EMBL/GenBank/DDBJ whole genome shotgun (WGS) entry which is preliminary data.</text>
</comment>
<dbReference type="SUPFAM" id="SSF51556">
    <property type="entry name" value="Metallo-dependent hydrolases"/>
    <property type="match status" value="1"/>
</dbReference>
<dbReference type="Pfam" id="PF04909">
    <property type="entry name" value="Amidohydro_2"/>
    <property type="match status" value="1"/>
</dbReference>
<dbReference type="Gene3D" id="3.20.20.140">
    <property type="entry name" value="Metal-dependent hydrolases"/>
    <property type="match status" value="1"/>
</dbReference>
<proteinExistence type="predicted"/>
<dbReference type="RefSeq" id="WP_343965717.1">
    <property type="nucleotide sequence ID" value="NZ_BAAAGK010000034.1"/>
</dbReference>
<dbReference type="InterPro" id="IPR006680">
    <property type="entry name" value="Amidohydro-rel"/>
</dbReference>
<keyword evidence="1" id="KW-0456">Lyase</keyword>
<gene>
    <name evidence="3" type="ORF">ACFQVD_36585</name>
</gene>
<dbReference type="EMBL" id="JBHTEE010000001">
    <property type="protein sequence ID" value="MFC7605633.1"/>
    <property type="molecule type" value="Genomic_DNA"/>
</dbReference>
<evidence type="ECO:0000313" key="4">
    <source>
        <dbReference type="Proteomes" id="UP001596514"/>
    </source>
</evidence>
<dbReference type="InterPro" id="IPR032466">
    <property type="entry name" value="Metal_Hydrolase"/>
</dbReference>
<dbReference type="Proteomes" id="UP001596514">
    <property type="component" value="Unassembled WGS sequence"/>
</dbReference>
<evidence type="ECO:0000259" key="2">
    <source>
        <dbReference type="Pfam" id="PF04909"/>
    </source>
</evidence>